<gene>
    <name evidence="1" type="ORF">FRC96_19470</name>
</gene>
<dbReference type="RefSeq" id="WP_146977035.1">
    <property type="nucleotide sequence ID" value="NZ_VOSL01000142.1"/>
</dbReference>
<proteinExistence type="predicted"/>
<name>A0A5C6X6P0_9DELT</name>
<accession>A0A5C6X6P0</accession>
<organism evidence="1 2">
    <name type="scientific">Lujinxingia vulgaris</name>
    <dbReference type="NCBI Taxonomy" id="2600176"/>
    <lineage>
        <taxon>Bacteria</taxon>
        <taxon>Deltaproteobacteria</taxon>
        <taxon>Bradymonadales</taxon>
        <taxon>Lujinxingiaceae</taxon>
        <taxon>Lujinxingia</taxon>
    </lineage>
</organism>
<dbReference type="Proteomes" id="UP000321046">
    <property type="component" value="Unassembled WGS sequence"/>
</dbReference>
<evidence type="ECO:0000313" key="1">
    <source>
        <dbReference type="EMBL" id="TXD32004.1"/>
    </source>
</evidence>
<sequence length="318" mass="34282">MERLGGRLLIVWVSLVWGCALGAGCSRGAQAEEARGAPYRVVAMQVMEEGEDAGRVGSQGWAPEPGRVQEWWERALVASDEGLSRAGGSEGVKGRLVYRVTLNQALEGSVMVVRVEGRLGSEVVGGDGEMVSMRAQHVVRHPLVSDRPPEALLGALGRTLLRQGVEEVMEGLRAQALVYQARGGELGRWCADEEAEASARLLAVQRVVEGAVEEAEDALIQAAGGGDEEVAFAAAQALWEMESEGAARALTELAERMSREQRYDDLIGLLPKLGTLSTPWVAVYLETLAEAHHVSRVREQARRALEIKAGQAQVEAQR</sequence>
<dbReference type="EMBL" id="VOSL01000142">
    <property type="protein sequence ID" value="TXD32004.1"/>
    <property type="molecule type" value="Genomic_DNA"/>
</dbReference>
<dbReference type="AlphaFoldDB" id="A0A5C6X6P0"/>
<dbReference type="OrthoDB" id="9819321at2"/>
<reference evidence="1 2" key="1">
    <citation type="submission" date="2019-08" db="EMBL/GenBank/DDBJ databases">
        <title>Bradymonadales sp. TMQ2.</title>
        <authorList>
            <person name="Liang Q."/>
        </authorList>
    </citation>
    <scope>NUCLEOTIDE SEQUENCE [LARGE SCALE GENOMIC DNA]</scope>
    <source>
        <strain evidence="1 2">TMQ2</strain>
    </source>
</reference>
<evidence type="ECO:0000313" key="2">
    <source>
        <dbReference type="Proteomes" id="UP000321046"/>
    </source>
</evidence>
<comment type="caution">
    <text evidence="1">The sequence shown here is derived from an EMBL/GenBank/DDBJ whole genome shotgun (WGS) entry which is preliminary data.</text>
</comment>
<protein>
    <submittedName>
        <fullName evidence="1">Uncharacterized protein</fullName>
    </submittedName>
</protein>
<dbReference type="PROSITE" id="PS51257">
    <property type="entry name" value="PROKAR_LIPOPROTEIN"/>
    <property type="match status" value="1"/>
</dbReference>